<comment type="caution">
    <text evidence="9">The sequence shown here is derived from an EMBL/GenBank/DDBJ whole genome shotgun (WGS) entry which is preliminary data.</text>
</comment>
<evidence type="ECO:0000313" key="9">
    <source>
        <dbReference type="EMBL" id="MBO2457279.1"/>
    </source>
</evidence>
<dbReference type="PRINTS" id="PR00507">
    <property type="entry name" value="N12N6MTFRASE"/>
</dbReference>
<proteinExistence type="predicted"/>
<evidence type="ECO:0000256" key="6">
    <source>
        <dbReference type="SAM" id="MobiDB-lite"/>
    </source>
</evidence>
<dbReference type="PROSITE" id="PS00092">
    <property type="entry name" value="N6_MTASE"/>
    <property type="match status" value="1"/>
</dbReference>
<keyword evidence="10" id="KW-1185">Reference proteome</keyword>
<comment type="catalytic activity">
    <reaction evidence="5">
        <text>a 2'-deoxyadenosine in DNA + S-adenosyl-L-methionine = an N(6)-methyl-2'-deoxyadenosine in DNA + S-adenosyl-L-homocysteine + H(+)</text>
        <dbReference type="Rhea" id="RHEA:15197"/>
        <dbReference type="Rhea" id="RHEA-COMP:12418"/>
        <dbReference type="Rhea" id="RHEA-COMP:12419"/>
        <dbReference type="ChEBI" id="CHEBI:15378"/>
        <dbReference type="ChEBI" id="CHEBI:57856"/>
        <dbReference type="ChEBI" id="CHEBI:59789"/>
        <dbReference type="ChEBI" id="CHEBI:90615"/>
        <dbReference type="ChEBI" id="CHEBI:90616"/>
        <dbReference type="EC" id="2.1.1.72"/>
    </reaction>
</comment>
<evidence type="ECO:0000256" key="4">
    <source>
        <dbReference type="ARBA" id="ARBA00022747"/>
    </source>
</evidence>
<evidence type="ECO:0000259" key="7">
    <source>
        <dbReference type="Pfam" id="PF02384"/>
    </source>
</evidence>
<name>A0ABS3RKL7_9ACTN</name>
<feature type="domain" description="Type ISP restriction-modification enzyme LLaBIII C-terminal specificity" evidence="8">
    <location>
        <begin position="704"/>
        <end position="1037"/>
    </location>
</feature>
<evidence type="ECO:0000256" key="2">
    <source>
        <dbReference type="ARBA" id="ARBA00022603"/>
    </source>
</evidence>
<evidence type="ECO:0000256" key="1">
    <source>
        <dbReference type="ARBA" id="ARBA00011900"/>
    </source>
</evidence>
<feature type="region of interest" description="Disordered" evidence="6">
    <location>
        <begin position="950"/>
        <end position="978"/>
    </location>
</feature>
<dbReference type="EMBL" id="JAGEPF010000004">
    <property type="protein sequence ID" value="MBO2457279.1"/>
    <property type="molecule type" value="Genomic_DNA"/>
</dbReference>
<keyword evidence="2 9" id="KW-0489">Methyltransferase</keyword>
<dbReference type="Pfam" id="PF18135">
    <property type="entry name" value="Type_ISP_C"/>
    <property type="match status" value="1"/>
</dbReference>
<keyword evidence="4" id="KW-0680">Restriction system</keyword>
<evidence type="ECO:0000256" key="5">
    <source>
        <dbReference type="ARBA" id="ARBA00047942"/>
    </source>
</evidence>
<dbReference type="InterPro" id="IPR002052">
    <property type="entry name" value="DNA_methylase_N6_adenine_CS"/>
</dbReference>
<dbReference type="Proteomes" id="UP000680206">
    <property type="component" value="Unassembled WGS sequence"/>
</dbReference>
<dbReference type="GO" id="GO:0032259">
    <property type="term" value="P:methylation"/>
    <property type="evidence" value="ECO:0007669"/>
    <property type="project" value="UniProtKB-KW"/>
</dbReference>
<dbReference type="EC" id="2.1.1.72" evidence="1"/>
<evidence type="ECO:0000256" key="3">
    <source>
        <dbReference type="ARBA" id="ARBA00022679"/>
    </source>
</evidence>
<dbReference type="InterPro" id="IPR041635">
    <property type="entry name" value="Type_ISP_LLaBIII_C"/>
</dbReference>
<dbReference type="Gene3D" id="3.40.50.150">
    <property type="entry name" value="Vaccinia Virus protein VP39"/>
    <property type="match status" value="1"/>
</dbReference>
<organism evidence="9 10">
    <name type="scientific">Actinomadura violacea</name>
    <dbReference type="NCBI Taxonomy" id="2819934"/>
    <lineage>
        <taxon>Bacteria</taxon>
        <taxon>Bacillati</taxon>
        <taxon>Actinomycetota</taxon>
        <taxon>Actinomycetes</taxon>
        <taxon>Streptosporangiales</taxon>
        <taxon>Thermomonosporaceae</taxon>
        <taxon>Actinomadura</taxon>
    </lineage>
</organism>
<evidence type="ECO:0000313" key="10">
    <source>
        <dbReference type="Proteomes" id="UP000680206"/>
    </source>
</evidence>
<dbReference type="PANTHER" id="PTHR33841">
    <property type="entry name" value="DNA METHYLTRANSFERASE YEEA-RELATED"/>
    <property type="match status" value="1"/>
</dbReference>
<dbReference type="PANTHER" id="PTHR33841:SF1">
    <property type="entry name" value="DNA METHYLTRANSFERASE A"/>
    <property type="match status" value="1"/>
</dbReference>
<sequence length="1113" mass="124415">MVEAAANRSSPVSAAGPPPGFPGKLAKAVSAFGAAVREPLAAGLGGEEYQIQDPIAQLVRAAGDALGLRVTIHAEVSLRELSVRPDFAVDVSSGRVGHIEVKAPSKSPDPKHWPARSHDRLQWQKLSLLPNVLLCTGRCFALYRNGVRVGQVAELDGALDRAGRSLRPVDDELARVLHEFLIWAPDPPRGLRDLVQTTARLCRYLREEVMEVLEHERLVRGEKPFTTLAEEWRSILFPRMSEPADFADSYAQTITFALLLARAAGISFDGRDLPTIGRQLGKQHALIGKALGVLSDPEAADNLFVIETLKRVTGAVDWDGLESADVNAHALLYEAFLEAYDPKLRRRSGSYYTPDRLAAAMVRFTDLVLKQKLDRSEGYAADDVIVVDPAMGTGTFLVEIVRSVVRTVQRDGTEQRLRHLFQNRLIGFERQVTPYAVAELRLHDLLRGYGADVPPQEMRFFADTFDDPDLQEIAFGRMYAELQKQRAGANRVKRDLPVMAVIGNPPYLDRAHMRDPAPWIEDRRDSGKPDDIVHRPSLDEFRQHGRLDYNLSATWVFYWRWAIWKAFEAHPDEPAGLVAFITPSYYLSGDAFAGMRKHLRGVADEGWIIDLSPEGDWPPVPTRLFPKVRQPLAIAVFIRKGDADPRRPAEVHYRKATGLQEEKLAALESLKPDAGGWTPCPREWTAGFRPASGTDWRSAPALGDLLPWHTTGTMAKRTWVIAPSEDVLEERWTRLINSPAQERRLLMRETDRTIDGMPREIPGRPRPSVALRDESEPPHIVRYSYRSFDRQYLILDPRVVDRPSPDLWAACSEDQVYAHEPHSNVLKEGVALTFAPFVPDVDYFQGHHGGRVLPLYRDARRTPNVAPGVSRYLSGLFEKGVADEDVFAYIAAVAAHSGYTRRFREHLVNPGLRIPLTGDAALWSRAVELGRAVIWLHTYGTRFTDEIKGRPHQAPRLRDAESPRIHPGIPATTTRMPDSVGYDEETETLLIGDEGRVGPVPPEVWAYNAGGMRVVSKWVGYRLRRPRRPKVASPLDLINASEWDYRFNNDLRDLLHVLGLLVRLEPDQDALLGEICAGPLVTVSDLEAVAVLPVPKTHRGPIKPSGQGGQMAM</sequence>
<dbReference type="Pfam" id="PF02384">
    <property type="entry name" value="N6_Mtase"/>
    <property type="match status" value="1"/>
</dbReference>
<accession>A0ABS3RKL7</accession>
<dbReference type="GO" id="GO:0008168">
    <property type="term" value="F:methyltransferase activity"/>
    <property type="evidence" value="ECO:0007669"/>
    <property type="project" value="UniProtKB-KW"/>
</dbReference>
<gene>
    <name evidence="9" type="ORF">J4709_06805</name>
</gene>
<evidence type="ECO:0000259" key="8">
    <source>
        <dbReference type="Pfam" id="PF18135"/>
    </source>
</evidence>
<protein>
    <recommendedName>
        <fullName evidence="1">site-specific DNA-methyltransferase (adenine-specific)</fullName>
        <ecNumber evidence="1">2.1.1.72</ecNumber>
    </recommendedName>
</protein>
<dbReference type="InterPro" id="IPR003356">
    <property type="entry name" value="DNA_methylase_A-5"/>
</dbReference>
<feature type="domain" description="DNA methylase adenine-specific" evidence="7">
    <location>
        <begin position="332"/>
        <end position="509"/>
    </location>
</feature>
<dbReference type="SUPFAM" id="SSF53335">
    <property type="entry name" value="S-adenosyl-L-methionine-dependent methyltransferases"/>
    <property type="match status" value="1"/>
</dbReference>
<dbReference type="InterPro" id="IPR029063">
    <property type="entry name" value="SAM-dependent_MTases_sf"/>
</dbReference>
<reference evidence="9 10" key="1">
    <citation type="submission" date="2021-03" db="EMBL/GenBank/DDBJ databases">
        <title>Actinomadura violae sp. nov., isolated from lichen in Thailand.</title>
        <authorList>
            <person name="Kanchanasin P."/>
            <person name="Saeng-In P."/>
            <person name="Phongsopitanun W."/>
            <person name="Yuki M."/>
            <person name="Kudo T."/>
            <person name="Ohkuma M."/>
            <person name="Tanasupawat S."/>
        </authorList>
    </citation>
    <scope>NUCLEOTIDE SEQUENCE [LARGE SCALE GENOMIC DNA]</scope>
    <source>
        <strain evidence="9 10">LCR2-06</strain>
    </source>
</reference>
<dbReference type="InterPro" id="IPR050953">
    <property type="entry name" value="N4_N6_ade-DNA_methylase"/>
</dbReference>
<keyword evidence="3" id="KW-0808">Transferase</keyword>
<dbReference type="RefSeq" id="WP_208238156.1">
    <property type="nucleotide sequence ID" value="NZ_JAGEPF010000004.1"/>
</dbReference>